<dbReference type="AlphaFoldDB" id="A0A0H5BGA0"/>
<evidence type="ECO:0000313" key="3">
    <source>
        <dbReference type="EMBL" id="CUU43326.1"/>
    </source>
</evidence>
<proteinExistence type="predicted"/>
<dbReference type="EMBL" id="LN907867">
    <property type="protein sequence ID" value="CUU43326.1"/>
    <property type="molecule type" value="Genomic_DNA"/>
</dbReference>
<accession>A0A0H5BGA0</accession>
<dbReference type="SUPFAM" id="SSF74653">
    <property type="entry name" value="TolA/TonB C-terminal domain"/>
    <property type="match status" value="1"/>
</dbReference>
<gene>
    <name evidence="2" type="ORF">BV133_1783</name>
    <name evidence="3" type="ORF">BVIRIDIS_23450</name>
</gene>
<evidence type="ECO:0000313" key="2">
    <source>
        <dbReference type="EMBL" id="BAR99376.1"/>
    </source>
</evidence>
<dbReference type="PATRIC" id="fig|1079.6.peg.3046"/>
<dbReference type="EMBL" id="AP014854">
    <property type="protein sequence ID" value="BAR99376.1"/>
    <property type="molecule type" value="Genomic_DNA"/>
</dbReference>
<keyword evidence="4" id="KW-1185">Reference proteome</keyword>
<name>A0A0H5BGA0_BLAVI</name>
<dbReference type="Gene3D" id="3.30.1150.10">
    <property type="match status" value="1"/>
</dbReference>
<evidence type="ECO:0000256" key="1">
    <source>
        <dbReference type="SAM" id="MobiDB-lite"/>
    </source>
</evidence>
<protein>
    <submittedName>
        <fullName evidence="3">Protein TolA</fullName>
    </submittedName>
    <submittedName>
        <fullName evidence="2">Siderophore-mediated iron transport protein</fullName>
    </submittedName>
</protein>
<feature type="compositionally biased region" description="Basic and acidic residues" evidence="1">
    <location>
        <begin position="102"/>
        <end position="185"/>
    </location>
</feature>
<dbReference type="KEGG" id="bvr:BVIR_2900"/>
<organism evidence="3 4">
    <name type="scientific">Blastochloris viridis</name>
    <name type="common">Rhodopseudomonas viridis</name>
    <dbReference type="NCBI Taxonomy" id="1079"/>
    <lineage>
        <taxon>Bacteria</taxon>
        <taxon>Pseudomonadati</taxon>
        <taxon>Pseudomonadota</taxon>
        <taxon>Alphaproteobacteria</taxon>
        <taxon>Hyphomicrobiales</taxon>
        <taxon>Blastochloridaceae</taxon>
        <taxon>Blastochloris</taxon>
    </lineage>
</organism>
<sequence length="341" mass="37193">MRDRRSIAASASLHAVVFGIGIVTFDAQPMTVTPTDSLNVDVMSLSEFTQLTRGQKTAPKAEKPRQLVEKIAESKPPEHEAKKISEKPPVDAVAPPPPLPPKVERPPEPEKKAEAKPEPKPEPQKPESKPEPKKAEPKPEIKPDAEALEKLIAKTEPKKPDPKPEPKPEPPKKVAEKPKPPERPKQAAPQQQTAPPDPNSKFDPTRIAALLDKRESTRQAATGAEVSRTASLGTVTGAAAQLSQTEIDALRGQIQRCWNPPVGVSDARDLIVRIRISLNQDGSLAGQPMVVDRGGGSTFQIAAESAMRAIRRCAPYTLPVAKYEAWRDVEVTFDPRDMFRG</sequence>
<feature type="region of interest" description="Disordered" evidence="1">
    <location>
        <begin position="51"/>
        <end position="204"/>
    </location>
</feature>
<reference evidence="4" key="3">
    <citation type="journal article" date="2016" name="Genome Announc.">
        <title>Revised genome sequence of the purple photosynthetic bacterium Blastochloris viridis.</title>
        <authorList>
            <person name="Liu L.N."/>
            <person name="Faulkner M."/>
            <person name="Liu X."/>
            <person name="Huang F."/>
            <person name="Darby A.C."/>
            <person name="Hall N."/>
        </authorList>
    </citation>
    <scope>NUCLEOTIDE SEQUENCE [LARGE SCALE GENOMIC DNA]</scope>
    <source>
        <strain evidence="4">ATCC 19567 / DSM 133 / F</strain>
    </source>
</reference>
<feature type="compositionally biased region" description="Basic and acidic residues" evidence="1">
    <location>
        <begin position="59"/>
        <end position="89"/>
    </location>
</feature>
<dbReference type="RefSeq" id="WP_055038226.1">
    <property type="nucleotide sequence ID" value="NZ_AP014854.2"/>
</dbReference>
<reference evidence="2" key="1">
    <citation type="journal article" date="2015" name="Genome Announc.">
        <title>Complete Genome Sequence of the Bacteriochlorophyll b-Producing Photosynthetic Bacterium Blastochloris viridis.</title>
        <authorList>
            <person name="Tsukatani Y."/>
            <person name="Hirose Y."/>
            <person name="Harada J."/>
            <person name="Misawa N."/>
            <person name="Mori K."/>
            <person name="Inoue K."/>
            <person name="Tamiaki H."/>
        </authorList>
    </citation>
    <scope>NUCLEOTIDE SEQUENCE [LARGE SCALE GENOMIC DNA]</scope>
    <source>
        <strain evidence="2">DSM 133</strain>
    </source>
</reference>
<evidence type="ECO:0000313" key="4">
    <source>
        <dbReference type="Proteomes" id="UP000065734"/>
    </source>
</evidence>
<dbReference type="OrthoDB" id="7161229at2"/>
<reference evidence="3" key="2">
    <citation type="submission" date="2015-11" db="EMBL/GenBank/DDBJ databases">
        <authorList>
            <person name="Zhang Y."/>
            <person name="Guo Z."/>
        </authorList>
    </citation>
    <scope>NUCLEOTIDE SEQUENCE</scope>
    <source>
        <strain evidence="3">1</strain>
    </source>
</reference>
<dbReference type="Proteomes" id="UP000065734">
    <property type="component" value="Chromosome I"/>
</dbReference>
<dbReference type="STRING" id="1079.BVIR_2900"/>